<evidence type="ECO:0000313" key="2">
    <source>
        <dbReference type="EMBL" id="KPM42071.1"/>
    </source>
</evidence>
<protein>
    <submittedName>
        <fullName evidence="2">Uncharacterized protein</fullName>
    </submittedName>
</protein>
<comment type="caution">
    <text evidence="2">The sequence shown here is derived from an EMBL/GenBank/DDBJ whole genome shotgun (WGS) entry which is preliminary data.</text>
</comment>
<evidence type="ECO:0000313" key="3">
    <source>
        <dbReference type="Proteomes" id="UP000050424"/>
    </source>
</evidence>
<dbReference type="EMBL" id="LKCW01000054">
    <property type="protein sequence ID" value="KPM42071.1"/>
    <property type="molecule type" value="Genomic_DNA"/>
</dbReference>
<gene>
    <name evidence="2" type="ORF">AK830_g4472</name>
</gene>
<organism evidence="2 3">
    <name type="scientific">Neonectria ditissima</name>
    <dbReference type="NCBI Taxonomy" id="78410"/>
    <lineage>
        <taxon>Eukaryota</taxon>
        <taxon>Fungi</taxon>
        <taxon>Dikarya</taxon>
        <taxon>Ascomycota</taxon>
        <taxon>Pezizomycotina</taxon>
        <taxon>Sordariomycetes</taxon>
        <taxon>Hypocreomycetidae</taxon>
        <taxon>Hypocreales</taxon>
        <taxon>Nectriaceae</taxon>
        <taxon>Neonectria</taxon>
    </lineage>
</organism>
<name>A0A0P7B6B9_9HYPO</name>
<dbReference type="AlphaFoldDB" id="A0A0P7B6B9"/>
<proteinExistence type="predicted"/>
<dbReference type="Proteomes" id="UP000050424">
    <property type="component" value="Unassembled WGS sequence"/>
</dbReference>
<keyword evidence="3" id="KW-1185">Reference proteome</keyword>
<accession>A0A0P7B6B9</accession>
<sequence length="342" mass="38795">MSASQDQSEGFPPYNQRPSQGYTREETLWVARTMMEGYHRALTRLFAVTLAYRVPLKVAGQFPPMTVSEVLDTCNKSVALYFVPRRRPTIRLIVLHNYIYRRWFRPYQSEIELGRFICRTITPTNLPEVSATESMTGDLISLNGAICAEIKARHRTYDDLVAAGQEIPGWKATEVNNHRLYILQPLFQALFIVVCDEVYVYEDSTTVGRFPVLLVRTGIEDGLSAPITFESITGTEDKATYVKTTLETAIDFIMSLEAREVAAFGLNPSAEAAWESSPKHCCLDFREDLGDEPVIGPSSRFVDCNKYPRWGGSGKEEDEVVGMNEQRELRRQAREKIEKGLE</sequence>
<feature type="region of interest" description="Disordered" evidence="1">
    <location>
        <begin position="1"/>
        <end position="20"/>
    </location>
</feature>
<dbReference type="OrthoDB" id="3513679at2759"/>
<reference evidence="2 3" key="1">
    <citation type="submission" date="2015-09" db="EMBL/GenBank/DDBJ databases">
        <title>Draft genome of a European isolate of the apple canker pathogen Neonectria ditissima.</title>
        <authorList>
            <person name="Gomez-Cortecero A."/>
            <person name="Harrison R.J."/>
            <person name="Armitage A.D."/>
        </authorList>
    </citation>
    <scope>NUCLEOTIDE SEQUENCE [LARGE SCALE GENOMIC DNA]</scope>
    <source>
        <strain evidence="2 3">R09/05</strain>
    </source>
</reference>
<evidence type="ECO:0000256" key="1">
    <source>
        <dbReference type="SAM" id="MobiDB-lite"/>
    </source>
</evidence>